<dbReference type="PANTHER" id="PTHR24243">
    <property type="entry name" value="G-PROTEIN COUPLED RECEPTOR"/>
    <property type="match status" value="1"/>
</dbReference>
<dbReference type="InterPro" id="IPR000276">
    <property type="entry name" value="GPCR_Rhodpsn"/>
</dbReference>
<dbReference type="Pfam" id="PF00001">
    <property type="entry name" value="7tm_1"/>
    <property type="match status" value="1"/>
</dbReference>
<dbReference type="PROSITE" id="PS50262">
    <property type="entry name" value="G_PROTEIN_RECEP_F1_2"/>
    <property type="match status" value="1"/>
</dbReference>
<accession>A0A814ZWC9</accession>
<evidence type="ECO:0000256" key="6">
    <source>
        <dbReference type="ARBA" id="ARBA00023170"/>
    </source>
</evidence>
<protein>
    <recommendedName>
        <fullName evidence="9">G-protein coupled receptors family 1 profile domain-containing protein</fullName>
    </recommendedName>
</protein>
<feature type="transmembrane region" description="Helical" evidence="8">
    <location>
        <begin position="185"/>
        <end position="208"/>
    </location>
</feature>
<gene>
    <name evidence="10" type="ORF">IZO911_LOCUS31137</name>
    <name evidence="11" type="ORF">KXQ929_LOCUS36679</name>
</gene>
<keyword evidence="7" id="KW-0807">Transducer</keyword>
<evidence type="ECO:0000313" key="10">
    <source>
        <dbReference type="EMBL" id="CAF1247169.1"/>
    </source>
</evidence>
<dbReference type="PANTHER" id="PTHR24243:SF208">
    <property type="entry name" value="PYROKININ-1 RECEPTOR"/>
    <property type="match status" value="1"/>
</dbReference>
<dbReference type="GO" id="GO:0005886">
    <property type="term" value="C:plasma membrane"/>
    <property type="evidence" value="ECO:0007669"/>
    <property type="project" value="TreeGrafter"/>
</dbReference>
<feature type="domain" description="G-protein coupled receptors family 1 profile" evidence="9">
    <location>
        <begin position="29"/>
        <end position="292"/>
    </location>
</feature>
<evidence type="ECO:0000256" key="7">
    <source>
        <dbReference type="ARBA" id="ARBA00023224"/>
    </source>
</evidence>
<sequence>MSSVEQINSAAKQITLGISIICIIFGTIGLLLNLIIFTRRSFQSNSCCIYFLAATCINLFVVFIIVPFRILVGVFNIDPTSNNEPLCKIQIYLFSVTRALAIWFIALACMDGYFCSSSNIKLRTLNSVKFARRIICTCTVLLIIVYIHNLIYFKIGLVSDQLGYLVPSCIPTRGIYAIFTPFWNLVWYALLPLFLMLLFGILTINNIHRSHNQVISQNQLSQNRINNQLLKMLLIQVITILLTIIPFIACRLQLSLTLNNIKSQYEIAQDNLFLQTATVISPISHSISFYLFTLTGPIFRHELIRIIAIWLPRLIPKNKGQHHACRITNVQNRRIHPIQ</sequence>
<dbReference type="Proteomes" id="UP000663868">
    <property type="component" value="Unassembled WGS sequence"/>
</dbReference>
<feature type="transmembrane region" description="Helical" evidence="8">
    <location>
        <begin position="49"/>
        <end position="71"/>
    </location>
</feature>
<evidence type="ECO:0000313" key="11">
    <source>
        <dbReference type="EMBL" id="CAF4140510.1"/>
    </source>
</evidence>
<comment type="caution">
    <text evidence="10">The sequence shown here is derived from an EMBL/GenBank/DDBJ whole genome shotgun (WGS) entry which is preliminary data.</text>
</comment>
<dbReference type="SUPFAM" id="SSF81321">
    <property type="entry name" value="Family A G protein-coupled receptor-like"/>
    <property type="match status" value="1"/>
</dbReference>
<name>A0A814ZWC9_9BILA</name>
<dbReference type="EMBL" id="CAJOBB010005789">
    <property type="protein sequence ID" value="CAF4140510.1"/>
    <property type="molecule type" value="Genomic_DNA"/>
</dbReference>
<dbReference type="GO" id="GO:0004930">
    <property type="term" value="F:G protein-coupled receptor activity"/>
    <property type="evidence" value="ECO:0007669"/>
    <property type="project" value="UniProtKB-KW"/>
</dbReference>
<feature type="transmembrane region" description="Helical" evidence="8">
    <location>
        <begin position="91"/>
        <end position="114"/>
    </location>
</feature>
<keyword evidence="2 8" id="KW-0812">Transmembrane</keyword>
<reference evidence="10" key="1">
    <citation type="submission" date="2021-02" db="EMBL/GenBank/DDBJ databases">
        <authorList>
            <person name="Nowell W R."/>
        </authorList>
    </citation>
    <scope>NUCLEOTIDE SEQUENCE</scope>
</reference>
<dbReference type="Gene3D" id="1.20.1070.10">
    <property type="entry name" value="Rhodopsin 7-helix transmembrane proteins"/>
    <property type="match status" value="1"/>
</dbReference>
<keyword evidence="3 8" id="KW-1133">Transmembrane helix</keyword>
<evidence type="ECO:0000313" key="12">
    <source>
        <dbReference type="Proteomes" id="UP000663860"/>
    </source>
</evidence>
<evidence type="ECO:0000256" key="3">
    <source>
        <dbReference type="ARBA" id="ARBA00022989"/>
    </source>
</evidence>
<feature type="transmembrane region" description="Helical" evidence="8">
    <location>
        <begin position="134"/>
        <end position="155"/>
    </location>
</feature>
<keyword evidence="5 8" id="KW-0472">Membrane</keyword>
<proteinExistence type="predicted"/>
<keyword evidence="6" id="KW-0675">Receptor</keyword>
<dbReference type="Proteomes" id="UP000663860">
    <property type="component" value="Unassembled WGS sequence"/>
</dbReference>
<evidence type="ECO:0000256" key="4">
    <source>
        <dbReference type="ARBA" id="ARBA00023040"/>
    </source>
</evidence>
<evidence type="ECO:0000256" key="2">
    <source>
        <dbReference type="ARBA" id="ARBA00022692"/>
    </source>
</evidence>
<evidence type="ECO:0000256" key="5">
    <source>
        <dbReference type="ARBA" id="ARBA00023136"/>
    </source>
</evidence>
<dbReference type="InterPro" id="IPR017452">
    <property type="entry name" value="GPCR_Rhodpsn_7TM"/>
</dbReference>
<dbReference type="EMBL" id="CAJNOE010000502">
    <property type="protein sequence ID" value="CAF1247169.1"/>
    <property type="molecule type" value="Genomic_DNA"/>
</dbReference>
<feature type="transmembrane region" description="Helical" evidence="8">
    <location>
        <begin position="14"/>
        <end position="37"/>
    </location>
</feature>
<organism evidence="10 12">
    <name type="scientific">Adineta steineri</name>
    <dbReference type="NCBI Taxonomy" id="433720"/>
    <lineage>
        <taxon>Eukaryota</taxon>
        <taxon>Metazoa</taxon>
        <taxon>Spiralia</taxon>
        <taxon>Gnathifera</taxon>
        <taxon>Rotifera</taxon>
        <taxon>Eurotatoria</taxon>
        <taxon>Bdelloidea</taxon>
        <taxon>Adinetida</taxon>
        <taxon>Adinetidae</taxon>
        <taxon>Adineta</taxon>
    </lineage>
</organism>
<keyword evidence="4" id="KW-0297">G-protein coupled receptor</keyword>
<evidence type="ECO:0000256" key="8">
    <source>
        <dbReference type="SAM" id="Phobius"/>
    </source>
</evidence>
<dbReference type="AlphaFoldDB" id="A0A814ZWC9"/>
<evidence type="ECO:0000256" key="1">
    <source>
        <dbReference type="ARBA" id="ARBA00004141"/>
    </source>
</evidence>
<feature type="transmembrane region" description="Helical" evidence="8">
    <location>
        <begin position="229"/>
        <end position="249"/>
    </location>
</feature>
<comment type="subcellular location">
    <subcellularLocation>
        <location evidence="1">Membrane</location>
        <topology evidence="1">Multi-pass membrane protein</topology>
    </subcellularLocation>
</comment>
<evidence type="ECO:0000259" key="9">
    <source>
        <dbReference type="PROSITE" id="PS50262"/>
    </source>
</evidence>